<evidence type="ECO:0000313" key="3">
    <source>
        <dbReference type="Proteomes" id="UP000008021"/>
    </source>
</evidence>
<evidence type="ECO:0000313" key="2">
    <source>
        <dbReference type="EnsemblPlants" id="OMERI08G05810.1"/>
    </source>
</evidence>
<dbReference type="AlphaFoldDB" id="A0A0E0EJ07"/>
<protein>
    <submittedName>
        <fullName evidence="2">Uncharacterized protein</fullName>
    </submittedName>
</protein>
<sequence>MESGTRNVSNSNATDPRASAVDPVVAIDPISVEAAAMDHAVIIVDEGQTSWYMLPKSELQQELLI</sequence>
<keyword evidence="3" id="KW-1185">Reference proteome</keyword>
<evidence type="ECO:0000256" key="1">
    <source>
        <dbReference type="SAM" id="MobiDB-lite"/>
    </source>
</evidence>
<dbReference type="HOGENOM" id="CLU_197836_0_0_1"/>
<proteinExistence type="predicted"/>
<feature type="compositionally biased region" description="Polar residues" evidence="1">
    <location>
        <begin position="1"/>
        <end position="14"/>
    </location>
</feature>
<reference evidence="2" key="1">
    <citation type="submission" date="2015-04" db="UniProtKB">
        <authorList>
            <consortium name="EnsemblPlants"/>
        </authorList>
    </citation>
    <scope>IDENTIFICATION</scope>
</reference>
<name>A0A0E0EJ07_9ORYZ</name>
<feature type="region of interest" description="Disordered" evidence="1">
    <location>
        <begin position="1"/>
        <end position="20"/>
    </location>
</feature>
<accession>A0A0E0EJ07</accession>
<dbReference type="EnsemblPlants" id="OMERI08G05810.1">
    <property type="protein sequence ID" value="OMERI08G05810.1"/>
    <property type="gene ID" value="OMERI08G05810"/>
</dbReference>
<dbReference type="Gramene" id="OMERI08G05810.1">
    <property type="protein sequence ID" value="OMERI08G05810.1"/>
    <property type="gene ID" value="OMERI08G05810"/>
</dbReference>
<organism evidence="2">
    <name type="scientific">Oryza meridionalis</name>
    <dbReference type="NCBI Taxonomy" id="40149"/>
    <lineage>
        <taxon>Eukaryota</taxon>
        <taxon>Viridiplantae</taxon>
        <taxon>Streptophyta</taxon>
        <taxon>Embryophyta</taxon>
        <taxon>Tracheophyta</taxon>
        <taxon>Spermatophyta</taxon>
        <taxon>Magnoliopsida</taxon>
        <taxon>Liliopsida</taxon>
        <taxon>Poales</taxon>
        <taxon>Poaceae</taxon>
        <taxon>BOP clade</taxon>
        <taxon>Oryzoideae</taxon>
        <taxon>Oryzeae</taxon>
        <taxon>Oryzinae</taxon>
        <taxon>Oryza</taxon>
    </lineage>
</organism>
<reference evidence="2" key="2">
    <citation type="submission" date="2018-05" db="EMBL/GenBank/DDBJ databases">
        <title>OmerRS3 (Oryza meridionalis Reference Sequence Version 3).</title>
        <authorList>
            <person name="Zhang J."/>
            <person name="Kudrna D."/>
            <person name="Lee S."/>
            <person name="Talag J."/>
            <person name="Welchert J."/>
            <person name="Wing R.A."/>
        </authorList>
    </citation>
    <scope>NUCLEOTIDE SEQUENCE [LARGE SCALE GENOMIC DNA]</scope>
    <source>
        <strain evidence="2">cv. OR44</strain>
    </source>
</reference>
<dbReference type="Proteomes" id="UP000008021">
    <property type="component" value="Chromosome 8"/>
</dbReference>